<comment type="caution">
    <text evidence="5">The sequence shown here is derived from an EMBL/GenBank/DDBJ whole genome shotgun (WGS) entry which is preliminary data.</text>
</comment>
<dbReference type="OrthoDB" id="10004661at2759"/>
<reference evidence="6" key="1">
    <citation type="journal article" date="2019" name="Plant Biotechnol. J.">
        <title>Genome sequencing of the Australian wild diploid species Gossypium australe highlights disease resistance and delayed gland morphogenesis.</title>
        <authorList>
            <person name="Cai Y."/>
            <person name="Cai X."/>
            <person name="Wang Q."/>
            <person name="Wang P."/>
            <person name="Zhang Y."/>
            <person name="Cai C."/>
            <person name="Xu Y."/>
            <person name="Wang K."/>
            <person name="Zhou Z."/>
            <person name="Wang C."/>
            <person name="Geng S."/>
            <person name="Li B."/>
            <person name="Dong Q."/>
            <person name="Hou Y."/>
            <person name="Wang H."/>
            <person name="Ai P."/>
            <person name="Liu Z."/>
            <person name="Yi F."/>
            <person name="Sun M."/>
            <person name="An G."/>
            <person name="Cheng J."/>
            <person name="Zhang Y."/>
            <person name="Shi Q."/>
            <person name="Xie Y."/>
            <person name="Shi X."/>
            <person name="Chang Y."/>
            <person name="Huang F."/>
            <person name="Chen Y."/>
            <person name="Hong S."/>
            <person name="Mi L."/>
            <person name="Sun Q."/>
            <person name="Zhang L."/>
            <person name="Zhou B."/>
            <person name="Peng R."/>
            <person name="Zhang X."/>
            <person name="Liu F."/>
        </authorList>
    </citation>
    <scope>NUCLEOTIDE SEQUENCE [LARGE SCALE GENOMIC DNA]</scope>
    <source>
        <strain evidence="6">cv. PA1801</strain>
    </source>
</reference>
<dbReference type="InterPro" id="IPR004993">
    <property type="entry name" value="GH3"/>
</dbReference>
<dbReference type="Proteomes" id="UP000325315">
    <property type="component" value="Unassembled WGS sequence"/>
</dbReference>
<feature type="domain" description="GH3 middle" evidence="3">
    <location>
        <begin position="415"/>
        <end position="498"/>
    </location>
</feature>
<evidence type="ECO:0000313" key="5">
    <source>
        <dbReference type="EMBL" id="KAA3475068.1"/>
    </source>
</evidence>
<protein>
    <submittedName>
        <fullName evidence="5">GH3 auxin-responsive promoter</fullName>
    </submittedName>
</protein>
<dbReference type="PANTHER" id="PTHR31901:SF18">
    <property type="entry name" value="INDOLE-3-ACETIC ACID-AMIDO SYNTHETASE GH3.9-RELATED"/>
    <property type="match status" value="1"/>
</dbReference>
<organism evidence="5 6">
    <name type="scientific">Gossypium australe</name>
    <dbReference type="NCBI Taxonomy" id="47621"/>
    <lineage>
        <taxon>Eukaryota</taxon>
        <taxon>Viridiplantae</taxon>
        <taxon>Streptophyta</taxon>
        <taxon>Embryophyta</taxon>
        <taxon>Tracheophyta</taxon>
        <taxon>Spermatophyta</taxon>
        <taxon>Magnoliopsida</taxon>
        <taxon>eudicotyledons</taxon>
        <taxon>Gunneridae</taxon>
        <taxon>Pentapetalae</taxon>
        <taxon>rosids</taxon>
        <taxon>malvids</taxon>
        <taxon>Malvales</taxon>
        <taxon>Malvaceae</taxon>
        <taxon>Malvoideae</taxon>
        <taxon>Gossypium</taxon>
    </lineage>
</organism>
<dbReference type="PANTHER" id="PTHR31901">
    <property type="entry name" value="GH3 DOMAIN-CONTAINING PROTEIN"/>
    <property type="match status" value="1"/>
</dbReference>
<sequence>MDGKKLEYKGEDALKEIEKLTTTAGEVQYGILKEILKRNAETEYLNKYMKGSIDVSQFKSCVPVITYKNIYPYIQRIANGEDSSLITGQPITEILCSSGTSAGEPKLTPSIAEDLDRRTFLYNLIMPIMNQLSYIFFLYSFLYIVFRWFHHANYNCNLDDVISASWRVMHEKELCSHPHSDFLHSSIEVNESTIIVYIPGLDDGKAMYLYFVKAELSTPCGLPFRTVLTSYYKSKHFKCRTRDPFNDFTSPDQAILCNDSNQSMYCQLLAGLVHRHQVMRLGAVFASALLRAISFLERKWAQLCNDIRTGHLDLSIIDPACRSAMMSILSSPNPDLADEIESICSRPSWKGILCHLWPRAKYIEAVVTGSMAQYIPPLEYYSAGKLPLVCTMYASSECYFGVNLKPICDPAEVAFTLLPNMGYFEFLPLGENGALAMDIDEEEAVPNDRLVDLVNVKVGCYYELVVTTFSGLYRYRIGDVLQVTGFHNQAPQFRFICRRNVVLSVDNDKTNEEDLHRSITTAKKLLEPYNALLVEYTSYADTSSVPGHYVLFWEIQMVDSATSIDAKLLQECCVTVEEELDYVYRQCRSWEKTIGPLEIRVVEPGTFEALMDLFISQGGSINQYKTPRCIKSSTALKLLNSHALASFSSPRDPKWIPLNG</sequence>
<evidence type="ECO:0000259" key="4">
    <source>
        <dbReference type="Pfam" id="PF23572"/>
    </source>
</evidence>
<name>A0A5B6W1J2_9ROSI</name>
<comment type="similarity">
    <text evidence="1">Belongs to the IAA-amido conjugating enzyme family.</text>
</comment>
<evidence type="ECO:0000259" key="3">
    <source>
        <dbReference type="Pfam" id="PF23571"/>
    </source>
</evidence>
<dbReference type="GO" id="GO:0016881">
    <property type="term" value="F:acid-amino acid ligase activity"/>
    <property type="evidence" value="ECO:0007669"/>
    <property type="project" value="TreeGrafter"/>
</dbReference>
<dbReference type="AlphaFoldDB" id="A0A5B6W1J2"/>
<dbReference type="EMBL" id="SMMG02000005">
    <property type="protein sequence ID" value="KAA3475068.1"/>
    <property type="molecule type" value="Genomic_DNA"/>
</dbReference>
<keyword evidence="2" id="KW-0436">Ligase</keyword>
<dbReference type="Pfam" id="PF23572">
    <property type="entry name" value="GH3_C"/>
    <property type="match status" value="1"/>
</dbReference>
<feature type="domain" description="GH3 C-terminal" evidence="4">
    <location>
        <begin position="513"/>
        <end position="633"/>
    </location>
</feature>
<keyword evidence="6" id="KW-1185">Reference proteome</keyword>
<proteinExistence type="inferred from homology"/>
<dbReference type="Pfam" id="PF03321">
    <property type="entry name" value="GH3"/>
    <property type="match status" value="2"/>
</dbReference>
<dbReference type="Pfam" id="PF23571">
    <property type="entry name" value="GH3_M"/>
    <property type="match status" value="1"/>
</dbReference>
<evidence type="ECO:0000256" key="2">
    <source>
        <dbReference type="ARBA" id="ARBA00022598"/>
    </source>
</evidence>
<evidence type="ECO:0000313" key="6">
    <source>
        <dbReference type="Proteomes" id="UP000325315"/>
    </source>
</evidence>
<dbReference type="GO" id="GO:0005737">
    <property type="term" value="C:cytoplasm"/>
    <property type="evidence" value="ECO:0007669"/>
    <property type="project" value="TreeGrafter"/>
</dbReference>
<accession>A0A5B6W1J2</accession>
<dbReference type="InterPro" id="IPR055377">
    <property type="entry name" value="GH3_M"/>
</dbReference>
<evidence type="ECO:0000256" key="1">
    <source>
        <dbReference type="ARBA" id="ARBA00008068"/>
    </source>
</evidence>
<dbReference type="InterPro" id="IPR055378">
    <property type="entry name" value="GH3_C"/>
</dbReference>
<gene>
    <name evidence="5" type="ORF">EPI10_025297</name>
</gene>